<dbReference type="NCBIfam" id="TIGR00238">
    <property type="entry name" value="KamA family radical SAM protein"/>
    <property type="match status" value="1"/>
</dbReference>
<dbReference type="InterPro" id="IPR013785">
    <property type="entry name" value="Aldolase_TIM"/>
</dbReference>
<dbReference type="PANTHER" id="PTHR30538">
    <property type="entry name" value="LYSINE 2,3-AMINOMUTASE-RELATED"/>
    <property type="match status" value="1"/>
</dbReference>
<dbReference type="GO" id="GO:0051539">
    <property type="term" value="F:4 iron, 4 sulfur cluster binding"/>
    <property type="evidence" value="ECO:0007669"/>
    <property type="project" value="UniProtKB-KW"/>
</dbReference>
<feature type="binding site" evidence="14">
    <location>
        <position position="196"/>
    </location>
    <ligand>
        <name>[4Fe-4S] cluster</name>
        <dbReference type="ChEBI" id="CHEBI:49883"/>
        <note>4Fe-4S-S-AdoMet</note>
    </ligand>
</feature>
<dbReference type="Gene3D" id="6.10.140.1170">
    <property type="match status" value="1"/>
</dbReference>
<keyword evidence="8" id="KW-0949">S-adenosyl-L-methionine</keyword>
<dbReference type="SFLD" id="SFLDF00283">
    <property type="entry name" value="L-lysine_2_3-aminomutase_(LAM"/>
    <property type="match status" value="1"/>
</dbReference>
<feature type="region of interest" description="Disordered" evidence="16">
    <location>
        <begin position="1"/>
        <end position="80"/>
    </location>
</feature>
<keyword evidence="13 18" id="KW-0413">Isomerase</keyword>
<evidence type="ECO:0000256" key="3">
    <source>
        <dbReference type="ARBA" id="ARBA00001966"/>
    </source>
</evidence>
<organism evidence="18 19">
    <name type="scientific">Engelhardtia mirabilis</name>
    <dbReference type="NCBI Taxonomy" id="2528011"/>
    <lineage>
        <taxon>Bacteria</taxon>
        <taxon>Pseudomonadati</taxon>
        <taxon>Planctomycetota</taxon>
        <taxon>Planctomycetia</taxon>
        <taxon>Planctomycetia incertae sedis</taxon>
        <taxon>Engelhardtia</taxon>
    </lineage>
</organism>
<dbReference type="InterPro" id="IPR022459">
    <property type="entry name" value="Lysine_aminomutase"/>
</dbReference>
<dbReference type="PIRSF" id="PIRSF004911">
    <property type="entry name" value="DUF160"/>
    <property type="match status" value="1"/>
</dbReference>
<evidence type="ECO:0000313" key="19">
    <source>
        <dbReference type="Proteomes" id="UP000316921"/>
    </source>
</evidence>
<dbReference type="Pfam" id="PF12544">
    <property type="entry name" value="LAM_C"/>
    <property type="match status" value="1"/>
</dbReference>
<evidence type="ECO:0000259" key="17">
    <source>
        <dbReference type="PROSITE" id="PS51918"/>
    </source>
</evidence>
<dbReference type="SUPFAM" id="SSF102114">
    <property type="entry name" value="Radical SAM enzymes"/>
    <property type="match status" value="1"/>
</dbReference>
<evidence type="ECO:0000256" key="8">
    <source>
        <dbReference type="ARBA" id="ARBA00022691"/>
    </source>
</evidence>
<keyword evidence="19" id="KW-1185">Reference proteome</keyword>
<evidence type="ECO:0000256" key="1">
    <source>
        <dbReference type="ARBA" id="ARBA00000911"/>
    </source>
</evidence>
<evidence type="ECO:0000256" key="12">
    <source>
        <dbReference type="ARBA" id="ARBA00023014"/>
    </source>
</evidence>
<feature type="modified residue" description="N6-(pyridoxal phosphate)lysine" evidence="15">
    <location>
        <position position="402"/>
    </location>
</feature>
<evidence type="ECO:0000256" key="6">
    <source>
        <dbReference type="ARBA" id="ARBA00022363"/>
    </source>
</evidence>
<accession>A0A518BFF4</accession>
<comment type="catalytic activity">
    <reaction evidence="1">
        <text>L-lysine = (3S)-3,6-diaminohexanoate</text>
        <dbReference type="Rhea" id="RHEA:19177"/>
        <dbReference type="ChEBI" id="CHEBI:32551"/>
        <dbReference type="ChEBI" id="CHEBI:57434"/>
        <dbReference type="EC" id="5.4.3.2"/>
    </reaction>
</comment>
<dbReference type="InterPro" id="IPR025895">
    <property type="entry name" value="LAM_C_dom"/>
</dbReference>
<evidence type="ECO:0000256" key="14">
    <source>
        <dbReference type="PIRSR" id="PIRSR004911-1"/>
    </source>
</evidence>
<dbReference type="InterPro" id="IPR058240">
    <property type="entry name" value="rSAM_sf"/>
</dbReference>
<evidence type="ECO:0000256" key="2">
    <source>
        <dbReference type="ARBA" id="ARBA00001933"/>
    </source>
</evidence>
<evidence type="ECO:0000256" key="13">
    <source>
        <dbReference type="ARBA" id="ARBA00023235"/>
    </source>
</evidence>
<comment type="cofactor">
    <cofactor evidence="2 15">
        <name>pyridoxal 5'-phosphate</name>
        <dbReference type="ChEBI" id="CHEBI:597326"/>
    </cofactor>
</comment>
<evidence type="ECO:0000256" key="9">
    <source>
        <dbReference type="ARBA" id="ARBA00022723"/>
    </source>
</evidence>
<keyword evidence="9 14" id="KW-0479">Metal-binding</keyword>
<comment type="similarity">
    <text evidence="4">Belongs to the radical SAM superfamily. KamA family.</text>
</comment>
<dbReference type="EC" id="5.4.3.2" evidence="5"/>
<gene>
    <name evidence="18" type="primary">kamA</name>
    <name evidence="18" type="ORF">Pla133_07080</name>
</gene>
<feature type="domain" description="Radical SAM core" evidence="17">
    <location>
        <begin position="175"/>
        <end position="388"/>
    </location>
</feature>
<dbReference type="Proteomes" id="UP000316921">
    <property type="component" value="Chromosome"/>
</dbReference>
<dbReference type="RefSeq" id="WP_145062453.1">
    <property type="nucleotide sequence ID" value="NZ_CP036287.1"/>
</dbReference>
<dbReference type="AlphaFoldDB" id="A0A518BFF4"/>
<dbReference type="InterPro" id="IPR003739">
    <property type="entry name" value="Lys_aminomutase/Glu_NH3_mut"/>
</dbReference>
<dbReference type="InterPro" id="IPR007197">
    <property type="entry name" value="rSAM"/>
</dbReference>
<dbReference type="KEGG" id="pbap:Pla133_07080"/>
<evidence type="ECO:0000256" key="4">
    <source>
        <dbReference type="ARBA" id="ARBA00008703"/>
    </source>
</evidence>
<reference evidence="18 19" key="1">
    <citation type="submission" date="2019-02" db="EMBL/GenBank/DDBJ databases">
        <title>Deep-cultivation of Planctomycetes and their phenomic and genomic characterization uncovers novel biology.</title>
        <authorList>
            <person name="Wiegand S."/>
            <person name="Jogler M."/>
            <person name="Boedeker C."/>
            <person name="Pinto D."/>
            <person name="Vollmers J."/>
            <person name="Rivas-Marin E."/>
            <person name="Kohn T."/>
            <person name="Peeters S.H."/>
            <person name="Heuer A."/>
            <person name="Rast P."/>
            <person name="Oberbeckmann S."/>
            <person name="Bunk B."/>
            <person name="Jeske O."/>
            <person name="Meyerdierks A."/>
            <person name="Storesund J.E."/>
            <person name="Kallscheuer N."/>
            <person name="Luecker S."/>
            <person name="Lage O.M."/>
            <person name="Pohl T."/>
            <person name="Merkel B.J."/>
            <person name="Hornburger P."/>
            <person name="Mueller R.-W."/>
            <person name="Bruemmer F."/>
            <person name="Labrenz M."/>
            <person name="Spormann A.M."/>
            <person name="Op den Camp H."/>
            <person name="Overmann J."/>
            <person name="Amann R."/>
            <person name="Jetten M.S.M."/>
            <person name="Mascher T."/>
            <person name="Medema M.H."/>
            <person name="Devos D.P."/>
            <person name="Kaster A.-K."/>
            <person name="Ovreas L."/>
            <person name="Rohde M."/>
            <person name="Galperin M.Y."/>
            <person name="Jogler C."/>
        </authorList>
    </citation>
    <scope>NUCLEOTIDE SEQUENCE [LARGE SCALE GENOMIC DNA]</scope>
    <source>
        <strain evidence="18 19">Pla133</strain>
    </source>
</reference>
<feature type="binding site" evidence="14">
    <location>
        <position position="193"/>
    </location>
    <ligand>
        <name>[4Fe-4S] cluster</name>
        <dbReference type="ChEBI" id="CHEBI:49883"/>
        <note>4Fe-4S-S-AdoMet</note>
    </ligand>
</feature>
<dbReference type="Pfam" id="PF04055">
    <property type="entry name" value="Radical_SAM"/>
    <property type="match status" value="1"/>
</dbReference>
<evidence type="ECO:0000313" key="18">
    <source>
        <dbReference type="EMBL" id="QDU65643.1"/>
    </source>
</evidence>
<sequence>MADDSQSLRGGLLDADVATGEPRREEVETTPPDPLPPSSGTPRTKVPRNRGRSRAAAAPQQARPAPTYRERHHPDATDEEWGDWKWQLQHRVRDLDGLERVFRLSSDERTTVEQLGDRLPVGITPYYASLMDPRDPHDPLRRTMVPVGGELIRGAGEEDDPLGEDHDMGVPGLVHRYPDRVLFLVSTFCATYCRYCTRARLVGKTGEYHFNRAQYERALDYIAQRPQIRDVLISGGDPLTMADDRIDWLLGRLRAIPHVEFVRIGTKVPAVLPQRITPELCEMLKRHHPLWLSVHFMHPNELTPEVARGLGRLADAGIPLGSQTVLLAGVNDDVETLTRLSHGLLMNRVRPYYLYQCDPISGSAHLRTPVAKGVELIEGMRGHTTGYAVPTFVVDAPGGGGKIPLSPNYLVGRDGDDVVLRNYERNEYRYYDPQAGEGAVQ</sequence>
<dbReference type="SFLD" id="SFLDS00029">
    <property type="entry name" value="Radical_SAM"/>
    <property type="match status" value="1"/>
</dbReference>
<comment type="cofactor">
    <cofactor evidence="3">
        <name>[4Fe-4S] cluster</name>
        <dbReference type="ChEBI" id="CHEBI:49883"/>
    </cofactor>
</comment>
<keyword evidence="12 14" id="KW-0411">Iron-sulfur</keyword>
<keyword evidence="11" id="KW-0408">Iron</keyword>
<dbReference type="GO" id="GO:0050066">
    <property type="term" value="F:L-lysine 2,3-aminomutase activity"/>
    <property type="evidence" value="ECO:0007669"/>
    <property type="project" value="UniProtKB-EC"/>
</dbReference>
<evidence type="ECO:0000256" key="11">
    <source>
        <dbReference type="ARBA" id="ARBA00023004"/>
    </source>
</evidence>
<dbReference type="CDD" id="cd01335">
    <property type="entry name" value="Radical_SAM"/>
    <property type="match status" value="1"/>
</dbReference>
<feature type="compositionally biased region" description="Low complexity" evidence="16">
    <location>
        <begin position="54"/>
        <end position="66"/>
    </location>
</feature>
<protein>
    <recommendedName>
        <fullName evidence="6">L-lysine 2,3-aminomutase</fullName>
        <ecNumber evidence="5">5.4.3.2</ecNumber>
    </recommendedName>
</protein>
<evidence type="ECO:0000256" key="5">
    <source>
        <dbReference type="ARBA" id="ARBA00012144"/>
    </source>
</evidence>
<evidence type="ECO:0000256" key="15">
    <source>
        <dbReference type="PIRSR" id="PIRSR603739-50"/>
    </source>
</evidence>
<dbReference type="SFLD" id="SFLDG01070">
    <property type="entry name" value="PLP-dependent"/>
    <property type="match status" value="1"/>
</dbReference>
<dbReference type="EMBL" id="CP036287">
    <property type="protein sequence ID" value="QDU65643.1"/>
    <property type="molecule type" value="Genomic_DNA"/>
</dbReference>
<evidence type="ECO:0000256" key="7">
    <source>
        <dbReference type="ARBA" id="ARBA00022485"/>
    </source>
</evidence>
<evidence type="ECO:0000256" key="16">
    <source>
        <dbReference type="SAM" id="MobiDB-lite"/>
    </source>
</evidence>
<name>A0A518BFF4_9BACT</name>
<dbReference type="PROSITE" id="PS51918">
    <property type="entry name" value="RADICAL_SAM"/>
    <property type="match status" value="1"/>
</dbReference>
<evidence type="ECO:0000256" key="10">
    <source>
        <dbReference type="ARBA" id="ARBA00022898"/>
    </source>
</evidence>
<dbReference type="GO" id="GO:0046872">
    <property type="term" value="F:metal ion binding"/>
    <property type="evidence" value="ECO:0007669"/>
    <property type="project" value="UniProtKB-KW"/>
</dbReference>
<keyword evidence="7 14" id="KW-0004">4Fe-4S</keyword>
<keyword evidence="10 15" id="KW-0663">Pyridoxal phosphate</keyword>
<dbReference type="Gene3D" id="3.20.20.70">
    <property type="entry name" value="Aldolase class I"/>
    <property type="match status" value="1"/>
</dbReference>
<proteinExistence type="inferred from homology"/>
<dbReference type="PANTHER" id="PTHR30538:SF1">
    <property type="entry name" value="L-LYSINE 2,3-AMINOMUTASE"/>
    <property type="match status" value="1"/>
</dbReference>
<feature type="binding site" evidence="14">
    <location>
        <position position="189"/>
    </location>
    <ligand>
        <name>[4Fe-4S] cluster</name>
        <dbReference type="ChEBI" id="CHEBI:49883"/>
        <note>4Fe-4S-S-AdoMet</note>
    </ligand>
</feature>